<feature type="domain" description="C2H2-type" evidence="6">
    <location>
        <begin position="136"/>
        <end position="163"/>
    </location>
</feature>
<dbReference type="EMBL" id="CP111021">
    <property type="protein sequence ID" value="WAR18116.1"/>
    <property type="molecule type" value="Genomic_DNA"/>
</dbReference>
<feature type="domain" description="C2H2-type" evidence="6">
    <location>
        <begin position="439"/>
        <end position="467"/>
    </location>
</feature>
<feature type="domain" description="C2H2-type" evidence="6">
    <location>
        <begin position="586"/>
        <end position="613"/>
    </location>
</feature>
<sequence>MNGYTREKNRSSVKCVIERSRTRAIFVFTLLCIQPNSSVPNNRLNDPGSVGGFCCRFCGKREPTRSKMVIHERKHTGEKPFKCEMCGRSFANKSNLRFDDNLPPKRKFWCHYCGKLEPSNAKLVIHERIHTGEKPYKCHVCGKGFCQKNNLKTHMVVHERGKINALNSLTSGYRDLKNRFQCRFCDKREPSNAKLIIHERIHTGERPFECHLCKKRFTQKNQRQTSRDGKTELMKYRCDFCGKTEPTKWKLDQHTRIHTGEKPFKCNVCQKSFAQKSNLKSHYVTHVIISFDSETRVQCNSQTCLQTRLFCINQLDSFSDITRQSPTAQLSPGKTSNEFTYQTCVVTGVRVFRCPFCRKIEPTKYKVCAHMRIHTGEKPFACAVCGRAFSQKNNLKKHMVATGHIDIPTNYQCTHCGKLTQSGSALRNHVRIHTGEKPFKCDMCDKAFAQKNNLKKHYLQQHSSSATFQSLPNLLRLEKNRCSECGKLCSGPSALKLHLRIHTGEKPFQCIICSKGFAHKSNLKICVTTSILCKSLYLGSNLSTQYKSHIYLVFIGPTDILATAFYGAMGTESSPQKYAQSAKATHKCQYCGKLEPCKAKLEIHERTHTGEKPYKCDVCDKSCQNGQFLIHKETNNQGFLNSSPYDHHVFTSSTFKDQGKTTLDGHGQLANTGQEQLFGAGEFDGKLKRSECPVCGKVLSCKSALTIHMRIHTGEKPFVCGKCNKRFTHKGNLKSHYVVHIAEDSLLPGDA</sequence>
<keyword evidence="8" id="KW-1185">Reference proteome</keyword>
<dbReference type="SMART" id="SM00355">
    <property type="entry name" value="ZnF_C2H2"/>
    <property type="match status" value="15"/>
</dbReference>
<feature type="domain" description="C2H2-type" evidence="6">
    <location>
        <begin position="380"/>
        <end position="404"/>
    </location>
</feature>
<reference evidence="7" key="1">
    <citation type="submission" date="2022-11" db="EMBL/GenBank/DDBJ databases">
        <title>Centuries of genome instability and evolution in soft-shell clam transmissible cancer (bioRxiv).</title>
        <authorList>
            <person name="Hart S.F.M."/>
            <person name="Yonemitsu M.A."/>
            <person name="Giersch R.M."/>
            <person name="Beal B.F."/>
            <person name="Arriagada G."/>
            <person name="Davis B.W."/>
            <person name="Ostrander E.A."/>
            <person name="Goff S.P."/>
            <person name="Metzger M.J."/>
        </authorList>
    </citation>
    <scope>NUCLEOTIDE SEQUENCE</scope>
    <source>
        <strain evidence="7">MELC-2E11</strain>
        <tissue evidence="7">Siphon/mantle</tissue>
    </source>
</reference>
<dbReference type="PANTHER" id="PTHR24409">
    <property type="entry name" value="ZINC FINGER PROTEIN 142"/>
    <property type="match status" value="1"/>
</dbReference>
<feature type="domain" description="C2H2-type" evidence="6">
    <location>
        <begin position="81"/>
        <end position="97"/>
    </location>
</feature>
<dbReference type="Proteomes" id="UP001164746">
    <property type="component" value="Chromosome 10"/>
</dbReference>
<name>A0ABY7FFW1_MYAAR</name>
<gene>
    <name evidence="7" type="ORF">MAR_032710</name>
</gene>
<feature type="domain" description="C2H2-type" evidence="6">
    <location>
        <begin position="411"/>
        <end position="438"/>
    </location>
</feature>
<dbReference type="Pfam" id="PF00096">
    <property type="entry name" value="zf-C2H2"/>
    <property type="match status" value="8"/>
</dbReference>
<proteinExistence type="predicted"/>
<feature type="domain" description="C2H2-type" evidence="6">
    <location>
        <begin position="480"/>
        <end position="507"/>
    </location>
</feature>
<keyword evidence="3 5" id="KW-0863">Zinc-finger</keyword>
<keyword evidence="1" id="KW-0479">Metal-binding</keyword>
<feature type="domain" description="C2H2-type" evidence="6">
    <location>
        <begin position="690"/>
        <end position="717"/>
    </location>
</feature>
<feature type="domain" description="C2H2-type" evidence="6">
    <location>
        <begin position="718"/>
        <end position="745"/>
    </location>
</feature>
<keyword evidence="2" id="KW-0677">Repeat</keyword>
<protein>
    <submittedName>
        <fullName evidence="7">ZN160-like protein</fullName>
    </submittedName>
</protein>
<evidence type="ECO:0000256" key="5">
    <source>
        <dbReference type="PROSITE-ProRule" id="PRU00042"/>
    </source>
</evidence>
<dbReference type="InterPro" id="IPR036236">
    <property type="entry name" value="Znf_C2H2_sf"/>
</dbReference>
<evidence type="ECO:0000313" key="8">
    <source>
        <dbReference type="Proteomes" id="UP001164746"/>
    </source>
</evidence>
<feature type="domain" description="C2H2-type" evidence="6">
    <location>
        <begin position="53"/>
        <end position="80"/>
    </location>
</feature>
<feature type="domain" description="C2H2-type" evidence="6">
    <location>
        <begin position="352"/>
        <end position="379"/>
    </location>
</feature>
<feature type="domain" description="C2H2-type" evidence="6">
    <location>
        <begin position="180"/>
        <end position="207"/>
    </location>
</feature>
<evidence type="ECO:0000256" key="1">
    <source>
        <dbReference type="ARBA" id="ARBA00022723"/>
    </source>
</evidence>
<feature type="domain" description="C2H2-type" evidence="6">
    <location>
        <begin position="264"/>
        <end position="286"/>
    </location>
</feature>
<evidence type="ECO:0000259" key="6">
    <source>
        <dbReference type="PROSITE" id="PS50157"/>
    </source>
</evidence>
<dbReference type="PROSITE" id="PS00028">
    <property type="entry name" value="ZINC_FINGER_C2H2_1"/>
    <property type="match status" value="6"/>
</dbReference>
<dbReference type="Gene3D" id="3.30.160.60">
    <property type="entry name" value="Classic Zinc Finger"/>
    <property type="match status" value="18"/>
</dbReference>
<evidence type="ECO:0000313" key="7">
    <source>
        <dbReference type="EMBL" id="WAR18116.1"/>
    </source>
</evidence>
<evidence type="ECO:0000256" key="2">
    <source>
        <dbReference type="ARBA" id="ARBA00022737"/>
    </source>
</evidence>
<keyword evidence="4" id="KW-0862">Zinc</keyword>
<dbReference type="PANTHER" id="PTHR24409:SF295">
    <property type="entry name" value="AZ2-RELATED"/>
    <property type="match status" value="1"/>
</dbReference>
<organism evidence="7 8">
    <name type="scientific">Mya arenaria</name>
    <name type="common">Soft-shell clam</name>
    <dbReference type="NCBI Taxonomy" id="6604"/>
    <lineage>
        <taxon>Eukaryota</taxon>
        <taxon>Metazoa</taxon>
        <taxon>Spiralia</taxon>
        <taxon>Lophotrochozoa</taxon>
        <taxon>Mollusca</taxon>
        <taxon>Bivalvia</taxon>
        <taxon>Autobranchia</taxon>
        <taxon>Heteroconchia</taxon>
        <taxon>Euheterodonta</taxon>
        <taxon>Imparidentia</taxon>
        <taxon>Neoheterodontei</taxon>
        <taxon>Myida</taxon>
        <taxon>Myoidea</taxon>
        <taxon>Myidae</taxon>
        <taxon>Mya</taxon>
    </lineage>
</organism>
<feature type="domain" description="C2H2-type" evidence="6">
    <location>
        <begin position="236"/>
        <end position="263"/>
    </location>
</feature>
<dbReference type="InterPro" id="IPR013087">
    <property type="entry name" value="Znf_C2H2_type"/>
</dbReference>
<dbReference type="PROSITE" id="PS50157">
    <property type="entry name" value="ZINC_FINGER_C2H2_2"/>
    <property type="match status" value="15"/>
</dbReference>
<accession>A0ABY7FFW1</accession>
<feature type="domain" description="C2H2-type" evidence="6">
    <location>
        <begin position="108"/>
        <end position="135"/>
    </location>
</feature>
<evidence type="ECO:0000256" key="3">
    <source>
        <dbReference type="ARBA" id="ARBA00022771"/>
    </source>
</evidence>
<evidence type="ECO:0000256" key="4">
    <source>
        <dbReference type="ARBA" id="ARBA00022833"/>
    </source>
</evidence>
<dbReference type="SUPFAM" id="SSF57667">
    <property type="entry name" value="beta-beta-alpha zinc fingers"/>
    <property type="match status" value="9"/>
</dbReference>